<dbReference type="InterPro" id="IPR000424">
    <property type="entry name" value="Primosome_PriB/ssb"/>
</dbReference>
<dbReference type="Pfam" id="PF00436">
    <property type="entry name" value="SSB"/>
    <property type="match status" value="1"/>
</dbReference>
<evidence type="ECO:0000256" key="3">
    <source>
        <dbReference type="SAM" id="MobiDB-lite"/>
    </source>
</evidence>
<evidence type="ECO:0008006" key="6">
    <source>
        <dbReference type="Google" id="ProtNLM"/>
    </source>
</evidence>
<dbReference type="PROSITE" id="PS50935">
    <property type="entry name" value="SSB"/>
    <property type="match status" value="1"/>
</dbReference>
<dbReference type="SUPFAM" id="SSF50249">
    <property type="entry name" value="Nucleic acid-binding proteins"/>
    <property type="match status" value="1"/>
</dbReference>
<keyword evidence="1 2" id="KW-0238">DNA-binding</keyword>
<organism evidence="4 5">
    <name type="scientific">Cupriavidus pinatubonensis</name>
    <dbReference type="NCBI Taxonomy" id="248026"/>
    <lineage>
        <taxon>Bacteria</taxon>
        <taxon>Pseudomonadati</taxon>
        <taxon>Pseudomonadota</taxon>
        <taxon>Betaproteobacteria</taxon>
        <taxon>Burkholderiales</taxon>
        <taxon>Burkholderiaceae</taxon>
        <taxon>Cupriavidus</taxon>
    </lineage>
</organism>
<dbReference type="Proteomes" id="UP000701702">
    <property type="component" value="Unassembled WGS sequence"/>
</dbReference>
<dbReference type="RefSeq" id="WP_224000744.1">
    <property type="nucleotide sequence ID" value="NZ_CAJZAF010000005.1"/>
</dbReference>
<keyword evidence="5" id="KW-1185">Reference proteome</keyword>
<reference evidence="4 5" key="1">
    <citation type="submission" date="2021-08" db="EMBL/GenBank/DDBJ databases">
        <authorList>
            <person name="Peeters C."/>
        </authorList>
    </citation>
    <scope>NUCLEOTIDE SEQUENCE [LARGE SCALE GENOMIC DNA]</scope>
    <source>
        <strain evidence="4 5">LMG 23994</strain>
    </source>
</reference>
<sequence>MIDGLIAGKLHGEPAQRTGASGKPFVTAKVRAAGGDGEAVFVNVITFSQSVSEALLALGDGDSVALSGTLTPKVWTDKQGEARPALDMVAHAVLTAYHIKRKRRTVQSDGAEPEMRREPPATSDGFEDADIPF</sequence>
<name>A0ABN7Y430_9BURK</name>
<evidence type="ECO:0000313" key="5">
    <source>
        <dbReference type="Proteomes" id="UP000701702"/>
    </source>
</evidence>
<evidence type="ECO:0000256" key="1">
    <source>
        <dbReference type="ARBA" id="ARBA00023125"/>
    </source>
</evidence>
<comment type="caution">
    <text evidence="4">The sequence shown here is derived from an EMBL/GenBank/DDBJ whole genome shotgun (WGS) entry which is preliminary data.</text>
</comment>
<feature type="region of interest" description="Disordered" evidence="3">
    <location>
        <begin position="103"/>
        <end position="133"/>
    </location>
</feature>
<proteinExistence type="predicted"/>
<evidence type="ECO:0000313" key="4">
    <source>
        <dbReference type="EMBL" id="CAG9168125.1"/>
    </source>
</evidence>
<evidence type="ECO:0000256" key="2">
    <source>
        <dbReference type="PROSITE-ProRule" id="PRU00252"/>
    </source>
</evidence>
<gene>
    <name evidence="4" type="ORF">LMG23994_01314</name>
</gene>
<dbReference type="InterPro" id="IPR012340">
    <property type="entry name" value="NA-bd_OB-fold"/>
</dbReference>
<dbReference type="EMBL" id="CAJZAF010000005">
    <property type="protein sequence ID" value="CAG9168125.1"/>
    <property type="molecule type" value="Genomic_DNA"/>
</dbReference>
<dbReference type="Gene3D" id="2.40.50.140">
    <property type="entry name" value="Nucleic acid-binding proteins"/>
    <property type="match status" value="1"/>
</dbReference>
<accession>A0ABN7Y430</accession>
<protein>
    <recommendedName>
        <fullName evidence="6">Single-stranded DNA-binding protein</fullName>
    </recommendedName>
</protein>